<feature type="region of interest" description="Disordered" evidence="1">
    <location>
        <begin position="133"/>
        <end position="155"/>
    </location>
</feature>
<name>A0A9W9FXH9_9EURO</name>
<accession>A0A9W9FXH9</accession>
<dbReference type="Proteomes" id="UP001149165">
    <property type="component" value="Unassembled WGS sequence"/>
</dbReference>
<evidence type="ECO:0000313" key="4">
    <source>
        <dbReference type="Proteomes" id="UP001149165"/>
    </source>
</evidence>
<dbReference type="InterPro" id="IPR026907">
    <property type="entry name" value="GCIP-like"/>
</dbReference>
<dbReference type="PANTHER" id="PTHR15492">
    <property type="entry name" value="CYCLIN D1-BINDING PROTEIN 1"/>
    <property type="match status" value="1"/>
</dbReference>
<organism evidence="3 4">
    <name type="scientific">Penicillium angulare</name>
    <dbReference type="NCBI Taxonomy" id="116970"/>
    <lineage>
        <taxon>Eukaryota</taxon>
        <taxon>Fungi</taxon>
        <taxon>Dikarya</taxon>
        <taxon>Ascomycota</taxon>
        <taxon>Pezizomycotina</taxon>
        <taxon>Eurotiomycetes</taxon>
        <taxon>Eurotiomycetidae</taxon>
        <taxon>Eurotiales</taxon>
        <taxon>Aspergillaceae</taxon>
        <taxon>Penicillium</taxon>
    </lineage>
</organism>
<evidence type="ECO:0000313" key="3">
    <source>
        <dbReference type="EMBL" id="KAJ5108229.1"/>
    </source>
</evidence>
<dbReference type="Gene3D" id="1.20.1410.10">
    <property type="entry name" value="I/LWEQ domain"/>
    <property type="match status" value="1"/>
</dbReference>
<sequence length="378" mass="41169">MSQQLTTVLTTTLTLLNQFQETLSPPSLAQSTQPPSKDGKALPLLTASSSALKAQVTKLSLLAISTPFTHSAIVNVLRACNDSVLPSLLTATLLVNPAEYTTAFHTEVLVLSKGILSEFATLVKCVKAISENKDQSKKQNPSKKEAELPQTEKDSVTSATGRVWDACDALTHIAANGVVGFITHRVEQWRDLVRDAVDELENWDPEEDDDDFFDDILGDDAGEKSDGVESDEDSDDKGTEALSEQKKSSLRFLKPILQVYPAIIKNRFKVIQDEAFTASGDVARVEKLLLHLKNIPDQIDEAAGALYEDDIDLSVKFLLKTQKSASQAVESAKLPLDANDANSEGTTGDKFSVWSSTWSKVMDEVAKSIRPGSTESEQ</sequence>
<dbReference type="AlphaFoldDB" id="A0A9W9FXH9"/>
<reference evidence="3" key="2">
    <citation type="journal article" date="2023" name="IMA Fungus">
        <title>Comparative genomic study of the Penicillium genus elucidates a diverse pangenome and 15 lateral gene transfer events.</title>
        <authorList>
            <person name="Petersen C."/>
            <person name="Sorensen T."/>
            <person name="Nielsen M.R."/>
            <person name="Sondergaard T.E."/>
            <person name="Sorensen J.L."/>
            <person name="Fitzpatrick D.A."/>
            <person name="Frisvad J.C."/>
            <person name="Nielsen K.L."/>
        </authorList>
    </citation>
    <scope>NUCLEOTIDE SEQUENCE</scope>
    <source>
        <strain evidence="3">IBT 30069</strain>
    </source>
</reference>
<feature type="region of interest" description="Disordered" evidence="1">
    <location>
        <begin position="203"/>
        <end position="241"/>
    </location>
</feature>
<dbReference type="InterPro" id="IPR049317">
    <property type="entry name" value="GCIP-like_N"/>
</dbReference>
<evidence type="ECO:0000259" key="2">
    <source>
        <dbReference type="Pfam" id="PF13324"/>
    </source>
</evidence>
<dbReference type="OrthoDB" id="4088536at2759"/>
<gene>
    <name evidence="3" type="ORF">N7456_004904</name>
</gene>
<dbReference type="EMBL" id="JAPQKH010000003">
    <property type="protein sequence ID" value="KAJ5108229.1"/>
    <property type="molecule type" value="Genomic_DNA"/>
</dbReference>
<reference evidence="3" key="1">
    <citation type="submission" date="2022-11" db="EMBL/GenBank/DDBJ databases">
        <authorList>
            <person name="Petersen C."/>
        </authorList>
    </citation>
    <scope>NUCLEOTIDE SEQUENCE</scope>
    <source>
        <strain evidence="3">IBT 30069</strain>
    </source>
</reference>
<dbReference type="Pfam" id="PF13324">
    <property type="entry name" value="GCIP_N"/>
    <property type="match status" value="1"/>
</dbReference>
<dbReference type="GO" id="GO:0005634">
    <property type="term" value="C:nucleus"/>
    <property type="evidence" value="ECO:0007669"/>
    <property type="project" value="TreeGrafter"/>
</dbReference>
<proteinExistence type="predicted"/>
<feature type="domain" description="Cyclin-D1-binding protein 1-like N-terminal" evidence="2">
    <location>
        <begin position="46"/>
        <end position="205"/>
    </location>
</feature>
<keyword evidence="4" id="KW-1185">Reference proteome</keyword>
<feature type="compositionally biased region" description="Acidic residues" evidence="1">
    <location>
        <begin position="203"/>
        <end position="220"/>
    </location>
</feature>
<comment type="caution">
    <text evidence="3">The sequence shown here is derived from an EMBL/GenBank/DDBJ whole genome shotgun (WGS) entry which is preliminary data.</text>
</comment>
<dbReference type="PANTHER" id="PTHR15492:SF1">
    <property type="entry name" value="CYCLIN-D1-BINDING PROTEIN 1"/>
    <property type="match status" value="1"/>
</dbReference>
<evidence type="ECO:0000256" key="1">
    <source>
        <dbReference type="SAM" id="MobiDB-lite"/>
    </source>
</evidence>
<protein>
    <recommendedName>
        <fullName evidence="2">Cyclin-D1-binding protein 1-like N-terminal domain-containing protein</fullName>
    </recommendedName>
</protein>